<dbReference type="EMBL" id="JOJR01000012">
    <property type="protein sequence ID" value="RCN51523.1"/>
    <property type="molecule type" value="Genomic_DNA"/>
</dbReference>
<dbReference type="Proteomes" id="UP000252519">
    <property type="component" value="Unassembled WGS sequence"/>
</dbReference>
<keyword evidence="7" id="KW-1133">Transmembrane helix</keyword>
<keyword evidence="5 6" id="KW-0539">Nucleus</keyword>
<reference evidence="8 9" key="1">
    <citation type="submission" date="2014-10" db="EMBL/GenBank/DDBJ databases">
        <title>Draft genome of the hookworm Ancylostoma caninum.</title>
        <authorList>
            <person name="Mitreva M."/>
        </authorList>
    </citation>
    <scope>NUCLEOTIDE SEQUENCE [LARGE SCALE GENOMIC DNA]</scope>
    <source>
        <strain evidence="8 9">Baltimore</strain>
    </source>
</reference>
<dbReference type="STRING" id="29170.A0A368H4I9"/>
<evidence type="ECO:0000256" key="6">
    <source>
        <dbReference type="RuleBase" id="RU367155"/>
    </source>
</evidence>
<dbReference type="InterPro" id="IPR001289">
    <property type="entry name" value="NFYA"/>
</dbReference>
<dbReference type="GO" id="GO:0003700">
    <property type="term" value="F:DNA-binding transcription factor activity"/>
    <property type="evidence" value="ECO:0007669"/>
    <property type="project" value="UniProtKB-UniRule"/>
</dbReference>
<comment type="similarity">
    <text evidence="6">Belongs to the NFYA/HAP2 subunit family.</text>
</comment>
<feature type="transmembrane region" description="Helical" evidence="7">
    <location>
        <begin position="160"/>
        <end position="179"/>
    </location>
</feature>
<dbReference type="SMART" id="SM00521">
    <property type="entry name" value="CBF"/>
    <property type="match status" value="1"/>
</dbReference>
<evidence type="ECO:0000313" key="9">
    <source>
        <dbReference type="Proteomes" id="UP000252519"/>
    </source>
</evidence>
<dbReference type="PROSITE" id="PS51152">
    <property type="entry name" value="NFYA_HAP2_2"/>
    <property type="match status" value="1"/>
</dbReference>
<evidence type="ECO:0000256" key="4">
    <source>
        <dbReference type="ARBA" id="ARBA00023163"/>
    </source>
</evidence>
<evidence type="ECO:0000256" key="5">
    <source>
        <dbReference type="ARBA" id="ARBA00023242"/>
    </source>
</evidence>
<comment type="subunit">
    <text evidence="6">Heterotrimer.</text>
</comment>
<gene>
    <name evidence="8" type="ORF">ANCCAN_02189</name>
</gene>
<comment type="caution">
    <text evidence="8">The sequence shown here is derived from an EMBL/GenBank/DDBJ whole genome shotgun (WGS) entry which is preliminary data.</text>
</comment>
<evidence type="ECO:0000313" key="8">
    <source>
        <dbReference type="EMBL" id="RCN51523.1"/>
    </source>
</evidence>
<evidence type="ECO:0000256" key="7">
    <source>
        <dbReference type="SAM" id="Phobius"/>
    </source>
</evidence>
<dbReference type="AlphaFoldDB" id="A0A368H4I9"/>
<organism evidence="8 9">
    <name type="scientific">Ancylostoma caninum</name>
    <name type="common">Dog hookworm</name>
    <dbReference type="NCBI Taxonomy" id="29170"/>
    <lineage>
        <taxon>Eukaryota</taxon>
        <taxon>Metazoa</taxon>
        <taxon>Ecdysozoa</taxon>
        <taxon>Nematoda</taxon>
        <taxon>Chromadorea</taxon>
        <taxon>Rhabditida</taxon>
        <taxon>Rhabditina</taxon>
        <taxon>Rhabditomorpha</taxon>
        <taxon>Strongyloidea</taxon>
        <taxon>Ancylostomatidae</taxon>
        <taxon>Ancylostomatinae</taxon>
        <taxon>Ancylostoma</taxon>
    </lineage>
</organism>
<dbReference type="Pfam" id="PF02045">
    <property type="entry name" value="CBFB_NFYA"/>
    <property type="match status" value="1"/>
</dbReference>
<sequence length="228" mass="25521">MNATEPRLQQFVVSGSGDHHDLQQAMVFIVYNNTESEHHNENGISDEQLKSDTVLLLVPSEDGSSATAPGCEDVSPSSSEISNDAVCAVFADNVTYVNARQYERILKRRAARQKMVAEGRLSKKRQVENVTDSFVDGKNNTGLFLYSSCDCLLTQNVCEALKYLLILAAIIFILALLYYEDDLVDYIARRLRLLFSGRRTAAAHQEVELSELVKKQDARAHEMDVMDL</sequence>
<dbReference type="GO" id="GO:0003677">
    <property type="term" value="F:DNA binding"/>
    <property type="evidence" value="ECO:0007669"/>
    <property type="project" value="UniProtKB-KW"/>
</dbReference>
<dbReference type="GO" id="GO:0005634">
    <property type="term" value="C:nucleus"/>
    <property type="evidence" value="ECO:0007669"/>
    <property type="project" value="UniProtKB-SubCell"/>
</dbReference>
<accession>A0A368H4I9</accession>
<comment type="function">
    <text evidence="6">Component of the sequence-specific heterotrimeric transcription factor (NF-Y) which specifically recognizes a 5'-CCAAT-3' box motif found in the promoters of its target genes.</text>
</comment>
<dbReference type="OrthoDB" id="1097733at2759"/>
<keyword evidence="3 6" id="KW-0238">DNA-binding</keyword>
<keyword evidence="7" id="KW-0472">Membrane</keyword>
<keyword evidence="7" id="KW-0812">Transmembrane</keyword>
<evidence type="ECO:0000256" key="2">
    <source>
        <dbReference type="ARBA" id="ARBA00023015"/>
    </source>
</evidence>
<keyword evidence="4 6" id="KW-0804">Transcription</keyword>
<keyword evidence="2 6" id="KW-0805">Transcription regulation</keyword>
<keyword evidence="9" id="KW-1185">Reference proteome</keyword>
<dbReference type="Gene3D" id="6.10.250.2430">
    <property type="match status" value="1"/>
</dbReference>
<comment type="subcellular location">
    <subcellularLocation>
        <location evidence="1 6">Nucleus</location>
    </subcellularLocation>
</comment>
<protein>
    <recommendedName>
        <fullName evidence="6">Nuclear transcription factor Y subunit</fullName>
    </recommendedName>
</protein>
<proteinExistence type="inferred from homology"/>
<evidence type="ECO:0000256" key="3">
    <source>
        <dbReference type="ARBA" id="ARBA00023125"/>
    </source>
</evidence>
<name>A0A368H4I9_ANCCA</name>
<evidence type="ECO:0000256" key="1">
    <source>
        <dbReference type="ARBA" id="ARBA00004123"/>
    </source>
</evidence>